<protein>
    <recommendedName>
        <fullName evidence="3">STAS/SEC14 domain-containing protein</fullName>
    </recommendedName>
</protein>
<dbReference type="EMBL" id="SRLD01000036">
    <property type="protein sequence ID" value="TGE14379.1"/>
    <property type="molecule type" value="Genomic_DNA"/>
</dbReference>
<dbReference type="OrthoDB" id="893334at2"/>
<comment type="caution">
    <text evidence="1">The sequence shown here is derived from an EMBL/GenBank/DDBJ whole genome shotgun (WGS) entry which is preliminary data.</text>
</comment>
<evidence type="ECO:0000313" key="1">
    <source>
        <dbReference type="EMBL" id="TGE14379.1"/>
    </source>
</evidence>
<reference evidence="1 2" key="1">
    <citation type="submission" date="2019-04" db="EMBL/GenBank/DDBJ databases">
        <authorList>
            <person name="Feng G."/>
            <person name="Zhang J."/>
            <person name="Zhu H."/>
        </authorList>
    </citation>
    <scope>NUCLEOTIDE SEQUENCE [LARGE SCALE GENOMIC DNA]</scope>
    <source>
        <strain evidence="1 2">JCM 17223</strain>
    </source>
</reference>
<proteinExistence type="predicted"/>
<sequence length="139" mass="16128">MQTLFTTPYLQISHDGFAHALELEWLDFANSAELRTGLDTGLRLAEQYHVRAWIGNLKLMRVIRPKDQEWINTDWFPRFSQLDILNMAVVESDDVLNRQGVTHVMHNATGLAPLSTAYFSHVEDARHWVRTHAYAFQPH</sequence>
<evidence type="ECO:0000313" key="2">
    <source>
        <dbReference type="Proteomes" id="UP000297739"/>
    </source>
</evidence>
<accession>A0A4Z0PK10</accession>
<dbReference type="RefSeq" id="WP_135498854.1">
    <property type="nucleotide sequence ID" value="NZ_SRLD01000036.1"/>
</dbReference>
<evidence type="ECO:0008006" key="3">
    <source>
        <dbReference type="Google" id="ProtNLM"/>
    </source>
</evidence>
<organism evidence="1 2">
    <name type="scientific">Hymenobacter elongatus</name>
    <dbReference type="NCBI Taxonomy" id="877208"/>
    <lineage>
        <taxon>Bacteria</taxon>
        <taxon>Pseudomonadati</taxon>
        <taxon>Bacteroidota</taxon>
        <taxon>Cytophagia</taxon>
        <taxon>Cytophagales</taxon>
        <taxon>Hymenobacteraceae</taxon>
        <taxon>Hymenobacter</taxon>
    </lineage>
</organism>
<dbReference type="Proteomes" id="UP000297739">
    <property type="component" value="Unassembled WGS sequence"/>
</dbReference>
<gene>
    <name evidence="1" type="ORF">E5J99_16150</name>
</gene>
<dbReference type="AlphaFoldDB" id="A0A4Z0PK10"/>
<name>A0A4Z0PK10_9BACT</name>
<keyword evidence="2" id="KW-1185">Reference proteome</keyword>